<dbReference type="RefSeq" id="WP_072894040.1">
    <property type="nucleotide sequence ID" value="NZ_FQVM01000006.1"/>
</dbReference>
<reference evidence="1 2" key="1">
    <citation type="submission" date="2016-11" db="EMBL/GenBank/DDBJ databases">
        <authorList>
            <person name="Jaros S."/>
            <person name="Januszkiewicz K."/>
            <person name="Wedrychowicz H."/>
        </authorList>
    </citation>
    <scope>NUCLEOTIDE SEQUENCE [LARGE SCALE GENOMIC DNA]</scope>
    <source>
        <strain evidence="1 2">DSM 2631</strain>
    </source>
</reference>
<dbReference type="OrthoDB" id="89089at2"/>
<accession>A0A1M4V0D9</accession>
<sequence length="139" mass="16243">MSEVNILPQGALLNEDIKIKDNYIEPSKTYKIDFDSGKVVGFCDKLDALKQSIYLILNTERFEYLIYSSNYGSELKGLIGKDRDIAESEYKRRIREALIQDDRVSNVDNFIFEYNKDSMLVKFTVFSFYGDFDIEKEVM</sequence>
<gene>
    <name evidence="1" type="ORF">SAMN05443638_10685</name>
</gene>
<protein>
    <recommendedName>
        <fullName evidence="3">Phage protein XkdS</fullName>
    </recommendedName>
</protein>
<dbReference type="AlphaFoldDB" id="A0A1M4V0D9"/>
<dbReference type="Pfam" id="PF10934">
    <property type="entry name" value="Sheath_initiator"/>
    <property type="match status" value="1"/>
</dbReference>
<proteinExistence type="predicted"/>
<name>A0A1M4V0D9_9CLOT</name>
<organism evidence="1 2">
    <name type="scientific">Clostridium fallax</name>
    <dbReference type="NCBI Taxonomy" id="1533"/>
    <lineage>
        <taxon>Bacteria</taxon>
        <taxon>Bacillati</taxon>
        <taxon>Bacillota</taxon>
        <taxon>Clostridia</taxon>
        <taxon>Eubacteriales</taxon>
        <taxon>Clostridiaceae</taxon>
        <taxon>Clostridium</taxon>
    </lineage>
</organism>
<dbReference type="Proteomes" id="UP000184035">
    <property type="component" value="Unassembled WGS sequence"/>
</dbReference>
<evidence type="ECO:0008006" key="3">
    <source>
        <dbReference type="Google" id="ProtNLM"/>
    </source>
</evidence>
<dbReference type="InterPro" id="IPR020288">
    <property type="entry name" value="Sheath_initiator"/>
</dbReference>
<dbReference type="SUPFAM" id="SSF160719">
    <property type="entry name" value="gpW/gp25-like"/>
    <property type="match status" value="1"/>
</dbReference>
<dbReference type="Gene3D" id="3.10.450.40">
    <property type="match status" value="1"/>
</dbReference>
<dbReference type="STRING" id="1533.SAMN05443638_10685"/>
<dbReference type="EMBL" id="FQVM01000006">
    <property type="protein sequence ID" value="SHE62434.1"/>
    <property type="molecule type" value="Genomic_DNA"/>
</dbReference>
<evidence type="ECO:0000313" key="1">
    <source>
        <dbReference type="EMBL" id="SHE62434.1"/>
    </source>
</evidence>
<evidence type="ECO:0000313" key="2">
    <source>
        <dbReference type="Proteomes" id="UP000184035"/>
    </source>
</evidence>
<keyword evidence="2" id="KW-1185">Reference proteome</keyword>